<dbReference type="GO" id="GO:0004062">
    <property type="term" value="F:aryl sulfotransferase activity"/>
    <property type="evidence" value="ECO:0007669"/>
    <property type="project" value="InterPro"/>
</dbReference>
<dbReference type="Pfam" id="PF05935">
    <property type="entry name" value="Arylsulfotrans"/>
    <property type="match status" value="1"/>
</dbReference>
<dbReference type="InterPro" id="IPR053143">
    <property type="entry name" value="Arylsulfate_ST"/>
</dbReference>
<comment type="caution">
    <text evidence="2">The sequence shown here is derived from an EMBL/GenBank/DDBJ whole genome shotgun (WGS) entry which is preliminary data.</text>
</comment>
<dbReference type="PANTHER" id="PTHR35340:SF5">
    <property type="entry name" value="ASST-DOMAIN-CONTAINING PROTEIN"/>
    <property type="match status" value="1"/>
</dbReference>
<dbReference type="InterPro" id="IPR010262">
    <property type="entry name" value="Arylsulfotransferase_bact"/>
</dbReference>
<feature type="chain" id="PRO_5021260610" evidence="1">
    <location>
        <begin position="24"/>
        <end position="472"/>
    </location>
</feature>
<keyword evidence="1" id="KW-0732">Signal</keyword>
<reference evidence="2 3" key="1">
    <citation type="submission" date="2019-03" db="EMBL/GenBank/DDBJ databases">
        <title>Draft Genome Sequence of Duganella callidus sp. nov., a Novel Duganella Species Isolated from Cultivated Soil.</title>
        <authorList>
            <person name="Raths R."/>
            <person name="Peta V."/>
            <person name="Bucking H."/>
        </authorList>
    </citation>
    <scope>NUCLEOTIDE SEQUENCE [LARGE SCALE GENOMIC DNA]</scope>
    <source>
        <strain evidence="2 3">DN04</strain>
    </source>
</reference>
<name>A0A4Y9S4T9_9BURK</name>
<dbReference type="SUPFAM" id="SSF50998">
    <property type="entry name" value="Quinoprotein alcohol dehydrogenase-like"/>
    <property type="match status" value="1"/>
</dbReference>
<sequence>MPKHPCKLIALSLLSLAAARLVAAPSVYPTGVTRYDPATAYNTYVIFSGQDKNTHLIDMNGNEVHRWSAEGFPPVLLDPALTGGRRGNVLVQLASVPGTSNEGNGLRNQAIGELDWDGTVVWQWGAAASAQDAYAAPVEGRAPAQVPGGAARQHHDWRRLANGNTLVLANLVHALPGFSAPQVLDDVIYEVDRQGDVVWKWVASDHLDEFGFSAAALRLVKQGASPRGKAAPFDYLHINNMSVLGPNRWYDAGDQRFHPENILIDSREANFIVIIDKRTGKVVWRLGPDYPAPARGPRVLPRPVDQIVGQHDAHLIAPGLPGAGNLIVFDNQGEAGYPRVSVGVQPRSRVLEIDPVKQQIVWEYTGGDSNGPDWGFYSSFISSARRLPNGNTLIDEGMNGRIFQVTANGAIAWEYISPYFAATPVAGAGRPVLSNWVYRAQPVPYDWAPAGTPRSEKAVTPPELGAYRVVTN</sequence>
<dbReference type="OrthoDB" id="264813at2"/>
<accession>A0A4Y9S4T9</accession>
<dbReference type="PANTHER" id="PTHR35340">
    <property type="entry name" value="PQQ ENZYME REPEAT PROTEIN-RELATED"/>
    <property type="match status" value="1"/>
</dbReference>
<dbReference type="Proteomes" id="UP000297729">
    <property type="component" value="Unassembled WGS sequence"/>
</dbReference>
<dbReference type="InterPro" id="IPR011047">
    <property type="entry name" value="Quinoprotein_ADH-like_sf"/>
</dbReference>
<organism evidence="2 3">
    <name type="scientific">Duganella callida</name>
    <dbReference type="NCBI Taxonomy" id="2561932"/>
    <lineage>
        <taxon>Bacteria</taxon>
        <taxon>Pseudomonadati</taxon>
        <taxon>Pseudomonadota</taxon>
        <taxon>Betaproteobacteria</taxon>
        <taxon>Burkholderiales</taxon>
        <taxon>Oxalobacteraceae</taxon>
        <taxon>Telluria group</taxon>
        <taxon>Duganella</taxon>
    </lineage>
</organism>
<gene>
    <name evidence="2" type="ORF">E4L98_26315</name>
</gene>
<feature type="signal peptide" evidence="1">
    <location>
        <begin position="1"/>
        <end position="23"/>
    </location>
</feature>
<evidence type="ECO:0000313" key="2">
    <source>
        <dbReference type="EMBL" id="TFW15501.1"/>
    </source>
</evidence>
<proteinExistence type="predicted"/>
<evidence type="ECO:0000313" key="3">
    <source>
        <dbReference type="Proteomes" id="UP000297729"/>
    </source>
</evidence>
<keyword evidence="3" id="KW-1185">Reference proteome</keyword>
<evidence type="ECO:0000256" key="1">
    <source>
        <dbReference type="SAM" id="SignalP"/>
    </source>
</evidence>
<dbReference type="RefSeq" id="WP_135204500.1">
    <property type="nucleotide sequence ID" value="NZ_SPVG01000253.1"/>
</dbReference>
<dbReference type="EMBL" id="SPVG01000253">
    <property type="protein sequence ID" value="TFW15501.1"/>
    <property type="molecule type" value="Genomic_DNA"/>
</dbReference>
<protein>
    <submittedName>
        <fullName evidence="2">ArsR family transcriptional regulator</fullName>
    </submittedName>
</protein>
<dbReference type="AlphaFoldDB" id="A0A4Y9S4T9"/>